<dbReference type="Pfam" id="PF25171">
    <property type="entry name" value="Beta-prop_WDR36-Utp21_1st"/>
    <property type="match status" value="1"/>
</dbReference>
<evidence type="ECO:0000313" key="7">
    <source>
        <dbReference type="Proteomes" id="UP000053447"/>
    </source>
</evidence>
<protein>
    <submittedName>
        <fullName evidence="6">Uncharacterized protein</fullName>
    </submittedName>
</protein>
<keyword evidence="1 3" id="KW-0853">WD repeat</keyword>
<dbReference type="Proteomes" id="UP000053447">
    <property type="component" value="Unassembled WGS sequence"/>
</dbReference>
<evidence type="ECO:0000313" key="6">
    <source>
        <dbReference type="EMBL" id="KTW27200.1"/>
    </source>
</evidence>
<dbReference type="Pfam" id="PF04192">
    <property type="entry name" value="Utp21"/>
    <property type="match status" value="1"/>
</dbReference>
<dbReference type="InterPro" id="IPR036322">
    <property type="entry name" value="WD40_repeat_dom_sf"/>
</dbReference>
<dbReference type="PROSITE" id="PS50294">
    <property type="entry name" value="WD_REPEATS_REGION"/>
    <property type="match status" value="2"/>
</dbReference>
<gene>
    <name evidence="6" type="ORF">T551_03194</name>
</gene>
<dbReference type="GO" id="GO:0032040">
    <property type="term" value="C:small-subunit processome"/>
    <property type="evidence" value="ECO:0007669"/>
    <property type="project" value="EnsemblFungi"/>
</dbReference>
<dbReference type="PROSITE" id="PS50082">
    <property type="entry name" value="WD_REPEATS_2"/>
    <property type="match status" value="2"/>
</dbReference>
<keyword evidence="7" id="KW-1185">Reference proteome</keyword>
<dbReference type="SUPFAM" id="SSF50978">
    <property type="entry name" value="WD40 repeat-like"/>
    <property type="match status" value="2"/>
</dbReference>
<evidence type="ECO:0000256" key="2">
    <source>
        <dbReference type="ARBA" id="ARBA00022737"/>
    </source>
</evidence>
<dbReference type="PROSITE" id="PS00678">
    <property type="entry name" value="WD_REPEATS_1"/>
    <property type="match status" value="1"/>
</dbReference>
<dbReference type="PANTHER" id="PTHR22840:SF12">
    <property type="entry name" value="WD REPEAT-CONTAINING PROTEIN 36"/>
    <property type="match status" value="1"/>
</dbReference>
<dbReference type="EMBL" id="LFWA01000015">
    <property type="protein sequence ID" value="KTW27200.1"/>
    <property type="molecule type" value="Genomic_DNA"/>
</dbReference>
<dbReference type="AlphaFoldDB" id="A0A0W4ZFQ9"/>
<dbReference type="PANTHER" id="PTHR22840">
    <property type="entry name" value="WD REPEAT-CONTAINING PROTEIN 36"/>
    <property type="match status" value="1"/>
</dbReference>
<dbReference type="GeneID" id="28941712"/>
<name>A0A0W4ZFQ9_PNEJ7</name>
<dbReference type="eggNOG" id="KOG1539">
    <property type="taxonomic scope" value="Eukaryota"/>
</dbReference>
<dbReference type="GO" id="GO:0034388">
    <property type="term" value="C:Pwp2p-containing subcomplex of 90S preribosome"/>
    <property type="evidence" value="ECO:0007669"/>
    <property type="project" value="EnsemblFungi"/>
</dbReference>
<evidence type="ECO:0000259" key="4">
    <source>
        <dbReference type="Pfam" id="PF04192"/>
    </source>
</evidence>
<dbReference type="SMART" id="SM00320">
    <property type="entry name" value="WD40"/>
    <property type="match status" value="8"/>
</dbReference>
<proteinExistence type="predicted"/>
<accession>A0A0W4ZFQ9</accession>
<organism evidence="6 7">
    <name type="scientific">Pneumocystis jirovecii (strain RU7)</name>
    <name type="common">Human pneumocystis pneumonia agent</name>
    <dbReference type="NCBI Taxonomy" id="1408657"/>
    <lineage>
        <taxon>Eukaryota</taxon>
        <taxon>Fungi</taxon>
        <taxon>Dikarya</taxon>
        <taxon>Ascomycota</taxon>
        <taxon>Taphrinomycotina</taxon>
        <taxon>Pneumocystomycetes</taxon>
        <taxon>Pneumocystaceae</taxon>
        <taxon>Pneumocystis</taxon>
    </lineage>
</organism>
<evidence type="ECO:0000256" key="3">
    <source>
        <dbReference type="PROSITE-ProRule" id="PRU00221"/>
    </source>
</evidence>
<dbReference type="InterPro" id="IPR019775">
    <property type="entry name" value="WD40_repeat_CS"/>
</dbReference>
<comment type="caution">
    <text evidence="6">The sequence shown here is derived from an EMBL/GenBank/DDBJ whole genome shotgun (WGS) entry which is preliminary data.</text>
</comment>
<dbReference type="STRING" id="1408657.A0A0W4ZFQ9"/>
<dbReference type="Gene3D" id="2.130.10.10">
    <property type="entry name" value="YVTN repeat-like/Quinoprotein amine dehydrogenase"/>
    <property type="match status" value="2"/>
</dbReference>
<keyword evidence="2" id="KW-0677">Repeat</keyword>
<dbReference type="RefSeq" id="XP_018228356.1">
    <property type="nucleotide sequence ID" value="XM_018375457.1"/>
</dbReference>
<evidence type="ECO:0000256" key="1">
    <source>
        <dbReference type="ARBA" id="ARBA00022574"/>
    </source>
</evidence>
<feature type="repeat" description="WD" evidence="3">
    <location>
        <begin position="572"/>
        <end position="605"/>
    </location>
</feature>
<evidence type="ECO:0000259" key="5">
    <source>
        <dbReference type="Pfam" id="PF25171"/>
    </source>
</evidence>
<dbReference type="InterPro" id="IPR007319">
    <property type="entry name" value="WDR36/Utp21_C"/>
</dbReference>
<sequence length="914" mass="104309">MEVSKNRASKRLKSVLEIKDKNEDQSRESSYLFSPFRTIGYVSNHVPFDVMIRGTSFLVSTCVGRNIQTYDCAKLNLLFVTPKTKGKISSICSWDDFIFAAVGHEIFGYRKGKLERSMKQIYNGNITLMEAFGGYLITYTDQNYLTVWNIHLQEIYTEIEIDRKSSVLCMVHPATYLNKLVLGKIDGTLEIWNIRTMKIVYTFSSFKAVITCLEQSPVLDIISIGLIDGRILIYDIKRDKELFQFKQDGKVTSTSFRTDGSTIMCSSNDKGDIFIWDLSKKRIVHVFHNAHFGSIVKIKFLNGQPLLLSSSIDNSLKEWIFDSSDNIPRLLRYRSGHSAPPSIIRFYGYDSHFILSSSRDRSLRGFSTFNDSQTTELSQKPFVKKSISLKFSIEELRLPEILSIAVQPSKEKYWNNIITAHKGEKVARLWSWKKKAIERYVLQTTDKSSIKSVGISICGNFGFVGSSLGTIDMYNMQSKLHRRKFYDDLNGHKKDITGIISDSLNKTMVSSSLDGTLKFWKISTGKLMYTLNIESPITLMIYQSSSDLLAIVSDDLCIRVIDIETKKIVRELWGHTNRITDLVFSHDARWLISSSLDSTIRTWDLPLGYLIDAFRTPSICVSLDFSPSGDFLATSHRDSFGITLWTNKSQFSQISIHNIQESEIKMINMPSILGEEGSGIVDISLKNISNDIGVFYKTNYISSKQIDTQILTLSSIPRSKLNILRNLEIIRLRNKPKEPPKAPEKPPFFIPLLKDASKDIMSLTSNTNEHIKIDKNASKIIKIKNLTVESKFTVLLKEGAAQNDYVKFIDHLKALNPSSIDFEIRSLSTDFSFSEIIWFLDALTQRLKERLDFEFIQICMASFLNIHGDIFIENPDNIVLKQSLINWEKEHKISNIRLKGLVNYCSGVLSFIRS</sequence>
<dbReference type="InterPro" id="IPR059157">
    <property type="entry name" value="WDR36-Utp21_N"/>
</dbReference>
<reference evidence="7" key="1">
    <citation type="journal article" date="2016" name="Nat. Commun.">
        <title>Genome analysis of three Pneumocystis species reveals adaptation mechanisms to life exclusively in mammalian hosts.</title>
        <authorList>
            <person name="Ma L."/>
            <person name="Chen Z."/>
            <person name="Huang D.W."/>
            <person name="Kutty G."/>
            <person name="Ishihara M."/>
            <person name="Wang H."/>
            <person name="Abouelleil A."/>
            <person name="Bishop L."/>
            <person name="Davey E."/>
            <person name="Deng R."/>
            <person name="Deng X."/>
            <person name="Fan L."/>
            <person name="Fantoni G."/>
            <person name="Fitzgerald M."/>
            <person name="Gogineni E."/>
            <person name="Goldberg J.M."/>
            <person name="Handley G."/>
            <person name="Hu X."/>
            <person name="Huber C."/>
            <person name="Jiao X."/>
            <person name="Jones K."/>
            <person name="Levin J.Z."/>
            <person name="Liu Y."/>
            <person name="Macdonald P."/>
            <person name="Melnikov A."/>
            <person name="Raley C."/>
            <person name="Sassi M."/>
            <person name="Sherman B.T."/>
            <person name="Song X."/>
            <person name="Sykes S."/>
            <person name="Tran B."/>
            <person name="Walsh L."/>
            <person name="Xia Y."/>
            <person name="Yang J."/>
            <person name="Young S."/>
            <person name="Zeng Q."/>
            <person name="Zheng X."/>
            <person name="Stephens R."/>
            <person name="Nusbaum C."/>
            <person name="Birren B.W."/>
            <person name="Azadi P."/>
            <person name="Lempicki R.A."/>
            <person name="Cuomo C.A."/>
            <person name="Kovacs J.A."/>
        </authorList>
    </citation>
    <scope>NUCLEOTIDE SEQUENCE [LARGE SCALE GENOMIC DNA]</scope>
    <source>
        <strain evidence="7">RU7</strain>
    </source>
</reference>
<dbReference type="Pfam" id="PF25168">
    <property type="entry name" value="Beta-prop_WDR36-Utp21_2nd"/>
    <property type="match status" value="1"/>
</dbReference>
<dbReference type="VEuPathDB" id="FungiDB:T551_03194"/>
<dbReference type="GO" id="GO:0006364">
    <property type="term" value="P:rRNA processing"/>
    <property type="evidence" value="ECO:0007669"/>
    <property type="project" value="EnsemblFungi"/>
</dbReference>
<dbReference type="InterPro" id="IPR015943">
    <property type="entry name" value="WD40/YVTN_repeat-like_dom_sf"/>
</dbReference>
<dbReference type="OrthoDB" id="10250769at2759"/>
<feature type="domain" description="WDR36/Utp21 C-terminal" evidence="4">
    <location>
        <begin position="704"/>
        <end position="913"/>
    </location>
</feature>
<dbReference type="InterPro" id="IPR001680">
    <property type="entry name" value="WD40_rpt"/>
</dbReference>
<feature type="repeat" description="WD" evidence="3">
    <location>
        <begin position="489"/>
        <end position="530"/>
    </location>
</feature>
<feature type="domain" description="WDR36/Utp21 N-terminal" evidence="5">
    <location>
        <begin position="59"/>
        <end position="322"/>
    </location>
</feature>